<keyword evidence="3" id="KW-0245">EGF-like domain</keyword>
<evidence type="ECO:0000256" key="3">
    <source>
        <dbReference type="PROSITE-ProRule" id="PRU00076"/>
    </source>
</evidence>
<keyword evidence="6" id="KW-1185">Reference proteome</keyword>
<feature type="non-terminal residue" evidence="5">
    <location>
        <position position="1"/>
    </location>
</feature>
<feature type="disulfide bond" evidence="3">
    <location>
        <begin position="37"/>
        <end position="47"/>
    </location>
</feature>
<dbReference type="InterPro" id="IPR000742">
    <property type="entry name" value="EGF"/>
</dbReference>
<reference evidence="5 6" key="1">
    <citation type="submission" date="2020-03" db="EMBL/GenBank/DDBJ databases">
        <title>Dissostichus mawsoni Genome sequencing and assembly.</title>
        <authorList>
            <person name="Park H."/>
        </authorList>
    </citation>
    <scope>NUCLEOTIDE SEQUENCE [LARGE SCALE GENOMIC DNA]</scope>
    <source>
        <strain evidence="5">DM0001</strain>
        <tissue evidence="5">Muscle</tissue>
    </source>
</reference>
<evidence type="ECO:0000313" key="5">
    <source>
        <dbReference type="EMBL" id="KAF3839607.1"/>
    </source>
</evidence>
<feature type="domain" description="EGF-like" evidence="4">
    <location>
        <begin position="90"/>
        <end position="124"/>
    </location>
</feature>
<comment type="caution">
    <text evidence="3">Lacks conserved residue(s) required for the propagation of feature annotation.</text>
</comment>
<dbReference type="PANTHER" id="PTHR14949">
    <property type="entry name" value="EGF-LIKE-DOMAIN, MULTIPLE 7, 8"/>
    <property type="match status" value="1"/>
</dbReference>
<dbReference type="PROSITE" id="PS50026">
    <property type="entry name" value="EGF_3"/>
    <property type="match status" value="2"/>
</dbReference>
<keyword evidence="1" id="KW-0732">Signal</keyword>
<feature type="disulfide bond" evidence="3">
    <location>
        <begin position="114"/>
        <end position="123"/>
    </location>
</feature>
<dbReference type="Proteomes" id="UP000518266">
    <property type="component" value="Unassembled WGS sequence"/>
</dbReference>
<organism evidence="5 6">
    <name type="scientific">Dissostichus mawsoni</name>
    <name type="common">Antarctic cod</name>
    <dbReference type="NCBI Taxonomy" id="36200"/>
    <lineage>
        <taxon>Eukaryota</taxon>
        <taxon>Metazoa</taxon>
        <taxon>Chordata</taxon>
        <taxon>Craniata</taxon>
        <taxon>Vertebrata</taxon>
        <taxon>Euteleostomi</taxon>
        <taxon>Actinopterygii</taxon>
        <taxon>Neopterygii</taxon>
        <taxon>Teleostei</taxon>
        <taxon>Neoteleostei</taxon>
        <taxon>Acanthomorphata</taxon>
        <taxon>Eupercaria</taxon>
        <taxon>Perciformes</taxon>
        <taxon>Notothenioidei</taxon>
        <taxon>Nototheniidae</taxon>
        <taxon>Dissostichus</taxon>
    </lineage>
</organism>
<dbReference type="PANTHER" id="PTHR14949:SF56">
    <property type="entry name" value="EGF-LIKE-DOMAIN, MULTIPLE 7"/>
    <property type="match status" value="1"/>
</dbReference>
<gene>
    <name evidence="5" type="ORF">F7725_018324</name>
</gene>
<proteinExistence type="predicted"/>
<dbReference type="SUPFAM" id="SSF57196">
    <property type="entry name" value="EGF/Laminin"/>
    <property type="match status" value="1"/>
</dbReference>
<comment type="caution">
    <text evidence="5">The sequence shown here is derived from an EMBL/GenBank/DDBJ whole genome shotgun (WGS) entry which is preliminary data.</text>
</comment>
<dbReference type="Gene3D" id="2.10.25.10">
    <property type="entry name" value="Laminin"/>
    <property type="match status" value="3"/>
</dbReference>
<protein>
    <recommendedName>
        <fullName evidence="4">EGF-like domain-containing protein</fullName>
    </recommendedName>
</protein>
<dbReference type="OrthoDB" id="8912883at2759"/>
<sequence length="126" mass="13495">MYAHALKATQEKGVKGVITGSSQYLTLMYTNCVAGVCEPMCMNKGKCVGPNTCSCASGWTGMRCNIPVCLQKCKNGGECLGPNTCHCPSDGKVSSVRHRCLNGGRCVLPDYCYCRKGYKGFTCATK</sequence>
<evidence type="ECO:0000256" key="1">
    <source>
        <dbReference type="ARBA" id="ARBA00022729"/>
    </source>
</evidence>
<dbReference type="AlphaFoldDB" id="A0A7J5XSR6"/>
<evidence type="ECO:0000259" key="4">
    <source>
        <dbReference type="PROSITE" id="PS50026"/>
    </source>
</evidence>
<dbReference type="PROSITE" id="PS00022">
    <property type="entry name" value="EGF_1"/>
    <property type="match status" value="2"/>
</dbReference>
<dbReference type="InterPro" id="IPR050969">
    <property type="entry name" value="Dev_Signal_Modulators"/>
</dbReference>
<evidence type="ECO:0000313" key="6">
    <source>
        <dbReference type="Proteomes" id="UP000518266"/>
    </source>
</evidence>
<dbReference type="EMBL" id="JAAKFY010000021">
    <property type="protein sequence ID" value="KAF3839607.1"/>
    <property type="molecule type" value="Genomic_DNA"/>
</dbReference>
<dbReference type="PROSITE" id="PS01186">
    <property type="entry name" value="EGF_2"/>
    <property type="match status" value="2"/>
</dbReference>
<evidence type="ECO:0000256" key="2">
    <source>
        <dbReference type="ARBA" id="ARBA00023157"/>
    </source>
</evidence>
<dbReference type="SMART" id="SM00181">
    <property type="entry name" value="EGF"/>
    <property type="match status" value="2"/>
</dbReference>
<feature type="disulfide bond" evidence="3">
    <location>
        <begin position="55"/>
        <end position="64"/>
    </location>
</feature>
<keyword evidence="2 3" id="KW-1015">Disulfide bond</keyword>
<accession>A0A7J5XSR6</accession>
<feature type="domain" description="EGF-like" evidence="4">
    <location>
        <begin position="33"/>
        <end position="65"/>
    </location>
</feature>
<name>A0A7J5XSR6_DISMA</name>